<reference evidence="2 3" key="1">
    <citation type="submission" date="2024-11" db="EMBL/GenBank/DDBJ databases">
        <title>Chromosome-level genome assembly of the freshwater bivalve Anodonta woodiana.</title>
        <authorList>
            <person name="Chen X."/>
        </authorList>
    </citation>
    <scope>NUCLEOTIDE SEQUENCE [LARGE SCALE GENOMIC DNA]</scope>
    <source>
        <strain evidence="2">MN2024</strain>
        <tissue evidence="2">Gills</tissue>
    </source>
</reference>
<accession>A0ABD3WY44</accession>
<feature type="chain" id="PRO_5044850086" evidence="1">
    <location>
        <begin position="20"/>
        <end position="186"/>
    </location>
</feature>
<dbReference type="Proteomes" id="UP001634394">
    <property type="component" value="Unassembled WGS sequence"/>
</dbReference>
<organism evidence="2 3">
    <name type="scientific">Sinanodonta woodiana</name>
    <name type="common">Chinese pond mussel</name>
    <name type="synonym">Anodonta woodiana</name>
    <dbReference type="NCBI Taxonomy" id="1069815"/>
    <lineage>
        <taxon>Eukaryota</taxon>
        <taxon>Metazoa</taxon>
        <taxon>Spiralia</taxon>
        <taxon>Lophotrochozoa</taxon>
        <taxon>Mollusca</taxon>
        <taxon>Bivalvia</taxon>
        <taxon>Autobranchia</taxon>
        <taxon>Heteroconchia</taxon>
        <taxon>Palaeoheterodonta</taxon>
        <taxon>Unionida</taxon>
        <taxon>Unionoidea</taxon>
        <taxon>Unionidae</taxon>
        <taxon>Unioninae</taxon>
        <taxon>Sinanodonta</taxon>
    </lineage>
</organism>
<dbReference type="AlphaFoldDB" id="A0ABD3WY44"/>
<protein>
    <submittedName>
        <fullName evidence="2">Uncharacterized protein</fullName>
    </submittedName>
</protein>
<proteinExistence type="predicted"/>
<keyword evidence="1" id="KW-0732">Signal</keyword>
<evidence type="ECO:0000256" key="1">
    <source>
        <dbReference type="SAM" id="SignalP"/>
    </source>
</evidence>
<feature type="signal peptide" evidence="1">
    <location>
        <begin position="1"/>
        <end position="19"/>
    </location>
</feature>
<dbReference type="EMBL" id="JBJQND010000004">
    <property type="protein sequence ID" value="KAL3878178.1"/>
    <property type="molecule type" value="Genomic_DNA"/>
</dbReference>
<keyword evidence="3" id="KW-1185">Reference proteome</keyword>
<gene>
    <name evidence="2" type="ORF">ACJMK2_030547</name>
</gene>
<name>A0ABD3WY44_SINWO</name>
<comment type="caution">
    <text evidence="2">The sequence shown here is derived from an EMBL/GenBank/DDBJ whole genome shotgun (WGS) entry which is preliminary data.</text>
</comment>
<evidence type="ECO:0000313" key="2">
    <source>
        <dbReference type="EMBL" id="KAL3878178.1"/>
    </source>
</evidence>
<evidence type="ECO:0000313" key="3">
    <source>
        <dbReference type="Proteomes" id="UP001634394"/>
    </source>
</evidence>
<sequence length="186" mass="21093">MKSVLASILLIVCTVMSQSRNNSVEQYMYIRQAVTIDNTKTAGNTKCRSGNSCDYHEGTTYSWCYTDYSNYWDYCCTGPCTTDERTFLWCPSGDKRQFCGSRATRDVSGRKCLDTHTCGIHLDYNVLGLVSAFWCLVDLAGNWGYCCAPFSPCGKYGESYNWCTTSPFTKVSYAVRDLNWQYCTIN</sequence>